<dbReference type="EMBL" id="CAACVR010000035">
    <property type="protein sequence ID" value="VEU23198.1"/>
    <property type="molecule type" value="Genomic_DNA"/>
</dbReference>
<dbReference type="InterPro" id="IPR025652">
    <property type="entry name" value="TesB_C"/>
</dbReference>
<evidence type="ECO:0000259" key="4">
    <source>
        <dbReference type="Pfam" id="PF02551"/>
    </source>
</evidence>
<proteinExistence type="inferred from homology"/>
<evidence type="ECO:0000313" key="6">
    <source>
        <dbReference type="EMBL" id="VEU23198.1"/>
    </source>
</evidence>
<evidence type="ECO:0000313" key="7">
    <source>
        <dbReference type="Proteomes" id="UP000290900"/>
    </source>
</evidence>
<dbReference type="PANTHER" id="PTHR11066">
    <property type="entry name" value="ACYL-COA THIOESTERASE"/>
    <property type="match status" value="1"/>
</dbReference>
<dbReference type="InterPro" id="IPR049449">
    <property type="entry name" value="TesB_ACOT8-like_N"/>
</dbReference>
<dbReference type="InterPro" id="IPR003703">
    <property type="entry name" value="Acyl_CoA_thio"/>
</dbReference>
<dbReference type="PANTHER" id="PTHR11066:SF34">
    <property type="entry name" value="ACYL-COENZYME A THIOESTERASE 8"/>
    <property type="match status" value="1"/>
</dbReference>
<dbReference type="GO" id="GO:0047617">
    <property type="term" value="F:fatty acyl-CoA hydrolase activity"/>
    <property type="evidence" value="ECO:0007669"/>
    <property type="project" value="InterPro"/>
</dbReference>
<feature type="domain" description="Acyl-CoA thioesterase-like N-terminal HotDog" evidence="5">
    <location>
        <begin position="122"/>
        <end position="202"/>
    </location>
</feature>
<keyword evidence="7" id="KW-1185">Reference proteome</keyword>
<dbReference type="Proteomes" id="UP000290900">
    <property type="component" value="Unassembled WGS sequence"/>
</dbReference>
<dbReference type="InterPro" id="IPR029069">
    <property type="entry name" value="HotDog_dom_sf"/>
</dbReference>
<dbReference type="Pfam" id="PF13622">
    <property type="entry name" value="4HBT_3"/>
    <property type="match status" value="1"/>
</dbReference>
<dbReference type="FunCoup" id="A0A448YQS5">
    <property type="interactions" value="165"/>
</dbReference>
<keyword evidence="2" id="KW-0378">Hydrolase</keyword>
<evidence type="ECO:0000256" key="1">
    <source>
        <dbReference type="ARBA" id="ARBA00006538"/>
    </source>
</evidence>
<feature type="region of interest" description="Disordered" evidence="3">
    <location>
        <begin position="26"/>
        <end position="45"/>
    </location>
</feature>
<reference evidence="6 7" key="1">
    <citation type="submission" date="2018-12" db="EMBL/GenBank/DDBJ databases">
        <authorList>
            <person name="Tiukova I."/>
            <person name="Dainat J."/>
        </authorList>
    </citation>
    <scope>NUCLEOTIDE SEQUENCE [LARGE SCALE GENOMIC DNA]</scope>
</reference>
<dbReference type="Gene3D" id="2.40.160.210">
    <property type="entry name" value="Acyl-CoA thioesterase, double hotdog domain"/>
    <property type="match status" value="1"/>
</dbReference>
<dbReference type="Pfam" id="PF02551">
    <property type="entry name" value="Acyl_CoA_thio"/>
    <property type="match status" value="1"/>
</dbReference>
<name>A0A448YQS5_BRENA</name>
<dbReference type="GO" id="GO:0005782">
    <property type="term" value="C:peroxisomal matrix"/>
    <property type="evidence" value="ECO:0007669"/>
    <property type="project" value="TreeGrafter"/>
</dbReference>
<dbReference type="InterPro" id="IPR042171">
    <property type="entry name" value="Acyl-CoA_hotdog"/>
</dbReference>
<dbReference type="AlphaFoldDB" id="A0A448YQS5"/>
<dbReference type="GO" id="GO:0009062">
    <property type="term" value="P:fatty acid catabolic process"/>
    <property type="evidence" value="ECO:0007669"/>
    <property type="project" value="TreeGrafter"/>
</dbReference>
<evidence type="ECO:0000256" key="3">
    <source>
        <dbReference type="SAM" id="MobiDB-lite"/>
    </source>
</evidence>
<dbReference type="STRING" id="13370.A0A448YQS5"/>
<dbReference type="OrthoDB" id="68328at2759"/>
<evidence type="ECO:0000256" key="2">
    <source>
        <dbReference type="ARBA" id="ARBA00022801"/>
    </source>
</evidence>
<dbReference type="GO" id="GO:0006637">
    <property type="term" value="P:acyl-CoA metabolic process"/>
    <property type="evidence" value="ECO:0007669"/>
    <property type="project" value="InterPro"/>
</dbReference>
<evidence type="ECO:0000259" key="5">
    <source>
        <dbReference type="Pfam" id="PF13622"/>
    </source>
</evidence>
<gene>
    <name evidence="6" type="ORF">BRENAR_LOCUS3929</name>
</gene>
<organism evidence="6 7">
    <name type="scientific">Brettanomyces naardenensis</name>
    <name type="common">Yeast</name>
    <dbReference type="NCBI Taxonomy" id="13370"/>
    <lineage>
        <taxon>Eukaryota</taxon>
        <taxon>Fungi</taxon>
        <taxon>Dikarya</taxon>
        <taxon>Ascomycota</taxon>
        <taxon>Saccharomycotina</taxon>
        <taxon>Pichiomycetes</taxon>
        <taxon>Pichiales</taxon>
        <taxon>Pichiaceae</taxon>
        <taxon>Brettanomyces</taxon>
    </lineage>
</organism>
<dbReference type="CDD" id="cd03444">
    <property type="entry name" value="Thioesterase_II_repeat1"/>
    <property type="match status" value="1"/>
</dbReference>
<accession>A0A448YQS5</accession>
<feature type="domain" description="Acyl-CoA thioesterase 2 C-terminal" evidence="4">
    <location>
        <begin position="305"/>
        <end position="406"/>
    </location>
</feature>
<dbReference type="SUPFAM" id="SSF54637">
    <property type="entry name" value="Thioesterase/thiol ester dehydrase-isomerase"/>
    <property type="match status" value="2"/>
</dbReference>
<dbReference type="InParanoid" id="A0A448YQS5"/>
<sequence>MYHPPPPLTVSPLVPLVSSCSARKFSTTSSTDEDMDDKFLSDSSGTSVESSVFVKDQVGDAAAAAAAAATAAATATEAAAVLHVSPVSTDGFLSSLEHLLSLRQVDPHTFTNCSELFVPYRGRGLFGGTLAAQATLAALLFTNTEDKKWKPISLHCHFLYAATPSPALFYKVHSLKDGKNYCTRSVDLYQDDRLIFRATCSLQAYELAGSAAKLDGQLSHYRQGPEVGKDIEPPEEMFSQEEAFFAWSQKAYKHRHLGYLKTALEDVTASYAREPCVWRLPLGMFDLEHVSEAEREMVPSDRTLRYWVKTKEALKDPHVFSWVALAYISDYFFLSTNMRLNMREMFTTKFSVSLDHTIYFDKEIDVSEWFNYNVKSLKSGENRTIMTGEMFSRDGELLASTYQEGLSVVFTD</sequence>
<comment type="similarity">
    <text evidence="1">Belongs to the C/M/P thioester hydrolase family.</text>
</comment>
<protein>
    <submittedName>
        <fullName evidence="6">DEKNAAC104305</fullName>
    </submittedName>
</protein>